<evidence type="ECO:0000313" key="2">
    <source>
        <dbReference type="EMBL" id="SHI60230.1"/>
    </source>
</evidence>
<keyword evidence="1" id="KW-0812">Transmembrane</keyword>
<keyword evidence="3" id="KW-1185">Reference proteome</keyword>
<reference evidence="2 3" key="1">
    <citation type="submission" date="2016-11" db="EMBL/GenBank/DDBJ databases">
        <authorList>
            <person name="Jaros S."/>
            <person name="Januszkiewicz K."/>
            <person name="Wedrychowicz H."/>
        </authorList>
    </citation>
    <scope>NUCLEOTIDE SEQUENCE [LARGE SCALE GENOMIC DNA]</scope>
    <source>
        <strain evidence="2 3">DSM 21758</strain>
    </source>
</reference>
<dbReference type="EMBL" id="FQZB01000004">
    <property type="protein sequence ID" value="SHI60230.1"/>
    <property type="molecule type" value="Genomic_DNA"/>
</dbReference>
<evidence type="ECO:0000313" key="3">
    <source>
        <dbReference type="Proteomes" id="UP000184310"/>
    </source>
</evidence>
<feature type="transmembrane region" description="Helical" evidence="1">
    <location>
        <begin position="37"/>
        <end position="58"/>
    </location>
</feature>
<keyword evidence="1" id="KW-1133">Transmembrane helix</keyword>
<feature type="transmembrane region" description="Helical" evidence="1">
    <location>
        <begin position="70"/>
        <end position="89"/>
    </location>
</feature>
<dbReference type="Proteomes" id="UP000184310">
    <property type="component" value="Unassembled WGS sequence"/>
</dbReference>
<dbReference type="RefSeq" id="WP_072984891.1">
    <property type="nucleotide sequence ID" value="NZ_FQZB01000004.1"/>
</dbReference>
<gene>
    <name evidence="2" type="ORF">SAMN02745163_00463</name>
</gene>
<accession>A0A1M6CGS2</accession>
<protein>
    <submittedName>
        <fullName evidence="2">Cxxc_20_cxxc protein</fullName>
    </submittedName>
</protein>
<organism evidence="2 3">
    <name type="scientific">Clostridium cavendishii DSM 21758</name>
    <dbReference type="NCBI Taxonomy" id="1121302"/>
    <lineage>
        <taxon>Bacteria</taxon>
        <taxon>Bacillati</taxon>
        <taxon>Bacillota</taxon>
        <taxon>Clostridia</taxon>
        <taxon>Eubacteriales</taxon>
        <taxon>Clostridiaceae</taxon>
        <taxon>Clostridium</taxon>
    </lineage>
</organism>
<dbReference type="STRING" id="1121302.SAMN02745163_00463"/>
<dbReference type="AlphaFoldDB" id="A0A1M6CGS2"/>
<evidence type="ECO:0000256" key="1">
    <source>
        <dbReference type="SAM" id="Phobius"/>
    </source>
</evidence>
<sequence>MAKCVHCGKTLENRELRISVLTSQPVKCQNCKKINEISWFTVIFTASIIVLSLGFGIRILTDVSFNSLEIIIYMISVVMSVILLCPLWYKVAKIKK</sequence>
<proteinExistence type="predicted"/>
<name>A0A1M6CGS2_9CLOT</name>
<keyword evidence="1" id="KW-0472">Membrane</keyword>